<dbReference type="EMBL" id="PDUU01000020">
    <property type="protein sequence ID" value="PHN96276.1"/>
    <property type="molecule type" value="Genomic_DNA"/>
</dbReference>
<dbReference type="InterPro" id="IPR034660">
    <property type="entry name" value="DinB/YfiT-like"/>
</dbReference>
<accession>A0A497YU16</accession>
<dbReference type="EMBL" id="JAUYVU010000007">
    <property type="protein sequence ID" value="MDP2541712.1"/>
    <property type="molecule type" value="Genomic_DNA"/>
</dbReference>
<dbReference type="Proteomes" id="UP001242342">
    <property type="component" value="Unassembled WGS sequence"/>
</dbReference>
<dbReference type="Gene3D" id="1.20.120.450">
    <property type="entry name" value="dinb family like domain"/>
    <property type="match status" value="1"/>
</dbReference>
<reference evidence="1 4" key="3">
    <citation type="submission" date="2023-07" db="EMBL/GenBank/DDBJ databases">
        <title>Genome content predicts the carbon catabolic preferences of heterotrophic bacteria.</title>
        <authorList>
            <person name="Gralka M."/>
        </authorList>
    </citation>
    <scope>NUCLEOTIDE SEQUENCE [LARGE SCALE GENOMIC DNA]</scope>
    <source>
        <strain evidence="1 4">4G03</strain>
    </source>
</reference>
<evidence type="ECO:0000313" key="4">
    <source>
        <dbReference type="Proteomes" id="UP001242342"/>
    </source>
</evidence>
<keyword evidence="4" id="KW-1185">Reference proteome</keyword>
<dbReference type="Proteomes" id="UP000222163">
    <property type="component" value="Unassembled WGS sequence"/>
</dbReference>
<evidence type="ECO:0000313" key="2">
    <source>
        <dbReference type="EMBL" id="PHN96276.1"/>
    </source>
</evidence>
<comment type="caution">
    <text evidence="2">The sequence shown here is derived from an EMBL/GenBank/DDBJ whole genome shotgun (WGS) entry which is preliminary data.</text>
</comment>
<dbReference type="AlphaFoldDB" id="A0A2G1BQE7"/>
<dbReference type="RefSeq" id="WP_099216652.1">
    <property type="nucleotide sequence ID" value="NZ_JAUYVU010000007.1"/>
</dbReference>
<proteinExistence type="predicted"/>
<reference evidence="2 3" key="1">
    <citation type="journal article" date="2016" name="Nat. Commun.">
        <title>Microbial interactions lead to rapid micro-scale successions on model marine particles.</title>
        <authorList>
            <person name="Datta M.S."/>
            <person name="Sliwerska E."/>
            <person name="Gore J."/>
            <person name="Polz M.F."/>
            <person name="Cordero O.X."/>
        </authorList>
    </citation>
    <scope>NUCLEOTIDE SEQUENCE [LARGE SCALE GENOMIC DNA]</scope>
    <source>
        <strain evidence="2 3">4G03</strain>
    </source>
</reference>
<evidence type="ECO:0000313" key="1">
    <source>
        <dbReference type="EMBL" id="MDP2541712.1"/>
    </source>
</evidence>
<dbReference type="SUPFAM" id="SSF109854">
    <property type="entry name" value="DinB/YfiT-like putative metalloenzymes"/>
    <property type="match status" value="1"/>
</dbReference>
<sequence length="167" mass="19991">MIRKRIYRKNGAIGALLDEYEKSIEEFKEVIKDVTSKELIQIVDSETKDEDCKSIQTILTHVVRAGYTYVIEIRKWLGEDIVYKEKEQLNSVSEYNKALDTMFAYNEQLFNDYPNIKLEELDPNKKVHVRWGQKYDVEQLFEHAIVHILRHRRQVELFKEKLVDRNL</sequence>
<organism evidence="2 3">
    <name type="scientific">Tenacibaculum discolor</name>
    <dbReference type="NCBI Taxonomy" id="361581"/>
    <lineage>
        <taxon>Bacteria</taxon>
        <taxon>Pseudomonadati</taxon>
        <taxon>Bacteroidota</taxon>
        <taxon>Flavobacteriia</taxon>
        <taxon>Flavobacteriales</taxon>
        <taxon>Flavobacteriaceae</taxon>
        <taxon>Tenacibaculum</taxon>
    </lineage>
</organism>
<protein>
    <submittedName>
        <fullName evidence="1">DinB family protein</fullName>
    </submittedName>
</protein>
<name>A0A2G1BQE7_9FLAO</name>
<accession>A0A2G1BQE7</accession>
<evidence type="ECO:0000313" key="3">
    <source>
        <dbReference type="Proteomes" id="UP000222163"/>
    </source>
</evidence>
<gene>
    <name evidence="2" type="ORF">CSC81_15500</name>
    <name evidence="1" type="ORF">Q8W23_09540</name>
</gene>
<reference evidence="2" key="2">
    <citation type="submission" date="2017-10" db="EMBL/GenBank/DDBJ databases">
        <authorList>
            <person name="Enke T.N."/>
            <person name="Cordero O.X."/>
        </authorList>
    </citation>
    <scope>NUCLEOTIDE SEQUENCE</scope>
    <source>
        <strain evidence="2">4G03</strain>
    </source>
</reference>